<dbReference type="AlphaFoldDB" id="A0A0B9H398"/>
<dbReference type="RefSeq" id="WP_039462638.1">
    <property type="nucleotide sequence ID" value="NZ_JWLZ01000159.1"/>
</dbReference>
<dbReference type="GO" id="GO:0033539">
    <property type="term" value="P:fatty acid beta-oxidation using acyl-CoA dehydrogenase"/>
    <property type="evidence" value="ECO:0007669"/>
    <property type="project" value="TreeGrafter"/>
</dbReference>
<dbReference type="EMBL" id="JWLZ01000159">
    <property type="protein sequence ID" value="KHT63362.1"/>
    <property type="molecule type" value="Genomic_DNA"/>
</dbReference>
<dbReference type="InterPro" id="IPR014731">
    <property type="entry name" value="ETF_asu_C"/>
</dbReference>
<name>A0A0B9H398_9GAMM</name>
<organism evidence="2 3">
    <name type="scientific">Photobacterium gaetbulicola</name>
    <dbReference type="NCBI Taxonomy" id="1295392"/>
    <lineage>
        <taxon>Bacteria</taxon>
        <taxon>Pseudomonadati</taxon>
        <taxon>Pseudomonadota</taxon>
        <taxon>Gammaproteobacteria</taxon>
        <taxon>Vibrionales</taxon>
        <taxon>Vibrionaceae</taxon>
        <taxon>Photobacterium</taxon>
    </lineage>
</organism>
<evidence type="ECO:0000313" key="2">
    <source>
        <dbReference type="EMBL" id="KHT63362.1"/>
    </source>
</evidence>
<dbReference type="SUPFAM" id="SSF52467">
    <property type="entry name" value="DHS-like NAD/FAD-binding domain"/>
    <property type="match status" value="1"/>
</dbReference>
<gene>
    <name evidence="2" type="ORF">RJ45_13320</name>
</gene>
<proteinExistence type="predicted"/>
<dbReference type="Proteomes" id="UP000031278">
    <property type="component" value="Unassembled WGS sequence"/>
</dbReference>
<comment type="caution">
    <text evidence="2">The sequence shown here is derived from an EMBL/GenBank/DDBJ whole genome shotgun (WGS) entry which is preliminary data.</text>
</comment>
<dbReference type="GO" id="GO:0009055">
    <property type="term" value="F:electron transfer activity"/>
    <property type="evidence" value="ECO:0007669"/>
    <property type="project" value="InterPro"/>
</dbReference>
<dbReference type="Pfam" id="PF00766">
    <property type="entry name" value="ETF_alpha"/>
    <property type="match status" value="1"/>
</dbReference>
<accession>A0A0B9H398</accession>
<dbReference type="PANTHER" id="PTHR43153:SF1">
    <property type="entry name" value="ELECTRON TRANSFER FLAVOPROTEIN SUBUNIT ALPHA, MITOCHONDRIAL"/>
    <property type="match status" value="1"/>
</dbReference>
<reference evidence="2 3" key="1">
    <citation type="submission" date="2014-12" db="EMBL/GenBank/DDBJ databases">
        <title>Genome sequencing of Photobacterium gaetbulicola AD005a.</title>
        <authorList>
            <person name="Adrian T.G.S."/>
            <person name="Chan K.G."/>
        </authorList>
    </citation>
    <scope>NUCLEOTIDE SEQUENCE [LARGE SCALE GENOMIC DNA]</scope>
    <source>
        <strain evidence="2 3">AD005a</strain>
    </source>
</reference>
<dbReference type="GO" id="GO:0050660">
    <property type="term" value="F:flavin adenine dinucleotide binding"/>
    <property type="evidence" value="ECO:0007669"/>
    <property type="project" value="InterPro"/>
</dbReference>
<dbReference type="InterPro" id="IPR001308">
    <property type="entry name" value="ETF_a/FixB"/>
</dbReference>
<sequence length="314" mass="33715">MSESPCVLLFIDSNPDAAGQLYAWQARALNNRLGTCIQLGIGDADSPSGWPDWPAPVLSRLYLHCEQPLLPDSYINSLEKQLHLIEPRQIFIAAGPMSSQLASRLALRLNGCTVRNVSATETSLLQRHINNRQIKLTLSPRAHPVAMTIKGAIGCPSMSDGFEYTHLINDEQTSDIAPLETTNTPTATPKEKACAIVIGQGVGSREQVEKIKLLSQQIDASVYGSRPSIMNGWLAPQDLVGASGQHISPQLTIVLGASGASALKIGIIDSRCLVAVNSDPCASIFNWANFGCIADIEDFVPALMPHGLAIKESL</sequence>
<feature type="domain" description="Electron transfer flavoprotein alpha subunit C-terminal" evidence="1">
    <location>
        <begin position="194"/>
        <end position="267"/>
    </location>
</feature>
<evidence type="ECO:0000313" key="3">
    <source>
        <dbReference type="Proteomes" id="UP000031278"/>
    </source>
</evidence>
<dbReference type="InterPro" id="IPR029035">
    <property type="entry name" value="DHS-like_NAD/FAD-binding_dom"/>
</dbReference>
<dbReference type="PANTHER" id="PTHR43153">
    <property type="entry name" value="ELECTRON TRANSFER FLAVOPROTEIN ALPHA"/>
    <property type="match status" value="1"/>
</dbReference>
<evidence type="ECO:0000259" key="1">
    <source>
        <dbReference type="Pfam" id="PF00766"/>
    </source>
</evidence>
<dbReference type="Gene3D" id="3.40.50.1220">
    <property type="entry name" value="TPP-binding domain"/>
    <property type="match status" value="1"/>
</dbReference>
<protein>
    <recommendedName>
        <fullName evidence="1">Electron transfer flavoprotein alpha subunit C-terminal domain-containing protein</fullName>
    </recommendedName>
</protein>